<evidence type="ECO:0000313" key="2">
    <source>
        <dbReference type="EMBL" id="MDG0791099.1"/>
    </source>
</evidence>
<organism evidence="2 3">
    <name type="scientific">Cohnella ginsengisoli</name>
    <dbReference type="NCBI Taxonomy" id="425004"/>
    <lineage>
        <taxon>Bacteria</taxon>
        <taxon>Bacillati</taxon>
        <taxon>Bacillota</taxon>
        <taxon>Bacilli</taxon>
        <taxon>Bacillales</taxon>
        <taxon>Paenibacillaceae</taxon>
        <taxon>Cohnella</taxon>
    </lineage>
</organism>
<dbReference type="EMBL" id="JAPDHZ010000002">
    <property type="protein sequence ID" value="MDG0791099.1"/>
    <property type="molecule type" value="Genomic_DNA"/>
</dbReference>
<gene>
    <name evidence="2" type="ORF">OMP38_09625</name>
</gene>
<proteinExistence type="predicted"/>
<dbReference type="AlphaFoldDB" id="A0A9X4KF96"/>
<protein>
    <submittedName>
        <fullName evidence="2">Uncharacterized protein</fullName>
    </submittedName>
</protein>
<reference evidence="2 3" key="1">
    <citation type="submission" date="2022-10" db="EMBL/GenBank/DDBJ databases">
        <title>Comparative genomic analysis of Cohnella hashimotonis sp. nov., isolated from the International Space Station.</title>
        <authorList>
            <person name="Simpson A."/>
            <person name="Venkateswaran K."/>
        </authorList>
    </citation>
    <scope>NUCLEOTIDE SEQUENCE [LARGE SCALE GENOMIC DNA]</scope>
    <source>
        <strain evidence="2 3">DSM 18997</strain>
    </source>
</reference>
<dbReference type="RefSeq" id="WP_277564876.1">
    <property type="nucleotide sequence ID" value="NZ_JAPDHZ010000002.1"/>
</dbReference>
<feature type="transmembrane region" description="Helical" evidence="1">
    <location>
        <begin position="60"/>
        <end position="78"/>
    </location>
</feature>
<keyword evidence="1" id="KW-1133">Transmembrane helix</keyword>
<keyword evidence="3" id="KW-1185">Reference proteome</keyword>
<accession>A0A9X4KF96</accession>
<name>A0A9X4KF96_9BACL</name>
<sequence length="80" mass="8842">MNSNNLRTLGVILVITAGLIYTIERVGSTVARSKEIVAMYEIHMFDSAPRIHVTGFWDNGFVPLLAIGGILMIAYSFARK</sequence>
<dbReference type="Proteomes" id="UP001153387">
    <property type="component" value="Unassembled WGS sequence"/>
</dbReference>
<evidence type="ECO:0000256" key="1">
    <source>
        <dbReference type="SAM" id="Phobius"/>
    </source>
</evidence>
<keyword evidence="1" id="KW-0472">Membrane</keyword>
<feature type="transmembrane region" description="Helical" evidence="1">
    <location>
        <begin position="6"/>
        <end position="23"/>
    </location>
</feature>
<keyword evidence="1" id="KW-0812">Transmembrane</keyword>
<comment type="caution">
    <text evidence="2">The sequence shown here is derived from an EMBL/GenBank/DDBJ whole genome shotgun (WGS) entry which is preliminary data.</text>
</comment>
<evidence type="ECO:0000313" key="3">
    <source>
        <dbReference type="Proteomes" id="UP001153387"/>
    </source>
</evidence>